<evidence type="ECO:0000313" key="4">
    <source>
        <dbReference type="Proteomes" id="UP000694428"/>
    </source>
</evidence>
<keyword evidence="2" id="KW-0175">Coiled coil</keyword>
<dbReference type="SMART" id="SM00028">
    <property type="entry name" value="TPR"/>
    <property type="match status" value="1"/>
</dbReference>
<dbReference type="PROSITE" id="PS50005">
    <property type="entry name" value="TPR"/>
    <property type="match status" value="1"/>
</dbReference>
<evidence type="ECO:0000256" key="2">
    <source>
        <dbReference type="SAM" id="Coils"/>
    </source>
</evidence>
<dbReference type="AlphaFoldDB" id="A0A8C9FN10"/>
<reference evidence="3" key="1">
    <citation type="submission" date="2025-08" db="UniProtKB">
        <authorList>
            <consortium name="Ensembl"/>
        </authorList>
    </citation>
    <scope>IDENTIFICATION</scope>
</reference>
<dbReference type="SUPFAM" id="SSF48452">
    <property type="entry name" value="TPR-like"/>
    <property type="match status" value="1"/>
</dbReference>
<feature type="coiled-coil region" evidence="2">
    <location>
        <begin position="632"/>
        <end position="659"/>
    </location>
</feature>
<evidence type="ECO:0000256" key="1">
    <source>
        <dbReference type="PROSITE-ProRule" id="PRU00339"/>
    </source>
</evidence>
<dbReference type="InterPro" id="IPR011990">
    <property type="entry name" value="TPR-like_helical_dom_sf"/>
</dbReference>
<accession>A0A8C9FN10</accession>
<protein>
    <submittedName>
        <fullName evidence="3">Uncharacterized protein</fullName>
    </submittedName>
</protein>
<feature type="repeat" description="TPR" evidence="1">
    <location>
        <begin position="4"/>
        <end position="37"/>
    </location>
</feature>
<dbReference type="Gene3D" id="1.25.40.10">
    <property type="entry name" value="Tetratricopeptide repeat domain"/>
    <property type="match status" value="1"/>
</dbReference>
<reference evidence="3" key="2">
    <citation type="submission" date="2025-09" db="UniProtKB">
        <authorList>
            <consortium name="Ensembl"/>
        </authorList>
    </citation>
    <scope>IDENTIFICATION</scope>
</reference>
<dbReference type="Proteomes" id="UP000694428">
    <property type="component" value="Unplaced"/>
</dbReference>
<name>A0A8C9FN10_PAVCR</name>
<dbReference type="Ensembl" id="ENSPSTT00000019156.1">
    <property type="protein sequence ID" value="ENSPSTP00000018284.1"/>
    <property type="gene ID" value="ENSPSTG00000013103.1"/>
</dbReference>
<sequence>MRDPRAHRFLGQIYEVQDNTEKAVGCYKRSVELNPVQKDLVLKTAELLCNKDTSDGRAKYWVEKAARLFPGNPAALRLKEKLLEYKVEDGWNELFYVTQAELRARPDDVYLNMRLVALYHSRNKLRDAVLHIQDAEKKIPLETSLEWCSCVMKTLEVPKSKSKLIKGDPAGQDKLEKLACDQKNQSGHMVLNLSHGKDDFLKETVESFANTMGLLTLFESLSGRGASRESSFLGTDEMGNVSTRAPMQEELTKYDIGAVQMHNGSLQHLVWLGLKWNSVSVLPPMRQLLKQLFHLSQETSRLETDAPETICLLDLEVFLLGMVFTSNLELQEKFNTHNETHQPPFLPLLLCKQYYTEKQRSWWDAVRTLILRKTSLLVTKLKFLVQHGLSTLRALEKRGLQPALIIHWARSLQNTGASMKFFCDQKEYIGRSVYYWKKILISLETIKKSKNIPEPTDPLFKHFHNVDIQVAAYEEEARIAFAVRDAVEGKTDDAFLAFEAMKNVVSYWNLAELCQRKAEEIMNDDMLPEEQEHKTYLLKRKHYLTKIVDKCSSDLSVADKLPVSIETVTKMLNTVMQELGELEEKEEEDLSSGKISQAADSGVNHSIPLPKKLLFSPTDSYKFSPKTLPQWAEDAQSLLQMLCQQVDALKDEIQEMKCNNASVSVSSHQWPAKSCGTDAICQMVLREHKIFMKLP</sequence>
<evidence type="ECO:0000313" key="3">
    <source>
        <dbReference type="Ensembl" id="ENSPSTP00000018284.1"/>
    </source>
</evidence>
<keyword evidence="4" id="KW-1185">Reference proteome</keyword>
<keyword evidence="1" id="KW-0802">TPR repeat</keyword>
<proteinExistence type="predicted"/>
<organism evidence="3 4">
    <name type="scientific">Pavo cristatus</name>
    <name type="common">Indian peafowl</name>
    <name type="synonym">Blue peafowl</name>
    <dbReference type="NCBI Taxonomy" id="9049"/>
    <lineage>
        <taxon>Eukaryota</taxon>
        <taxon>Metazoa</taxon>
        <taxon>Chordata</taxon>
        <taxon>Craniata</taxon>
        <taxon>Vertebrata</taxon>
        <taxon>Euteleostomi</taxon>
        <taxon>Archelosauria</taxon>
        <taxon>Archosauria</taxon>
        <taxon>Dinosauria</taxon>
        <taxon>Saurischia</taxon>
        <taxon>Theropoda</taxon>
        <taxon>Coelurosauria</taxon>
        <taxon>Aves</taxon>
        <taxon>Neognathae</taxon>
        <taxon>Galloanserae</taxon>
        <taxon>Galliformes</taxon>
        <taxon>Phasianidae</taxon>
        <taxon>Phasianinae</taxon>
        <taxon>Pavo</taxon>
    </lineage>
</organism>
<dbReference type="InterPro" id="IPR019734">
    <property type="entry name" value="TPR_rpt"/>
</dbReference>